<keyword evidence="3" id="KW-0597">Phosphoprotein</keyword>
<dbReference type="InterPro" id="IPR036890">
    <property type="entry name" value="HATPase_C_sf"/>
</dbReference>
<evidence type="ECO:0000256" key="8">
    <source>
        <dbReference type="ARBA" id="ARBA00023012"/>
    </source>
</evidence>
<dbReference type="PANTHER" id="PTHR43065">
    <property type="entry name" value="SENSOR HISTIDINE KINASE"/>
    <property type="match status" value="1"/>
</dbReference>
<keyword evidence="4" id="KW-0808">Transferase</keyword>
<dbReference type="Gene3D" id="1.10.287.130">
    <property type="match status" value="1"/>
</dbReference>
<dbReference type="SMART" id="SM00388">
    <property type="entry name" value="HisKA"/>
    <property type="match status" value="1"/>
</dbReference>
<comment type="catalytic activity">
    <reaction evidence="1">
        <text>ATP + protein L-histidine = ADP + protein N-phospho-L-histidine.</text>
        <dbReference type="EC" id="2.7.13.3"/>
    </reaction>
</comment>
<dbReference type="InterPro" id="IPR004358">
    <property type="entry name" value="Sig_transdc_His_kin-like_C"/>
</dbReference>
<dbReference type="InterPro" id="IPR036097">
    <property type="entry name" value="HisK_dim/P_sf"/>
</dbReference>
<dbReference type="EC" id="2.7.13.3" evidence="2"/>
<dbReference type="PRINTS" id="PR00344">
    <property type="entry name" value="BCTRLSENSOR"/>
</dbReference>
<dbReference type="InterPro" id="IPR003594">
    <property type="entry name" value="HATPase_dom"/>
</dbReference>
<keyword evidence="5" id="KW-0547">Nucleotide-binding</keyword>
<dbReference type="FunCoup" id="A0A402CRP5">
    <property type="interactions" value="238"/>
</dbReference>
<dbReference type="CDD" id="cd00082">
    <property type="entry name" value="HisKA"/>
    <property type="match status" value="1"/>
</dbReference>
<dbReference type="SUPFAM" id="SSF47384">
    <property type="entry name" value="Homodimeric domain of signal transducing histidine kinase"/>
    <property type="match status" value="1"/>
</dbReference>
<dbReference type="Gene3D" id="3.30.565.10">
    <property type="entry name" value="Histidine kinase-like ATPase, C-terminal domain"/>
    <property type="match status" value="1"/>
</dbReference>
<evidence type="ECO:0000313" key="10">
    <source>
        <dbReference type="Proteomes" id="UP000287394"/>
    </source>
</evidence>
<dbReference type="Gene3D" id="3.30.450.20">
    <property type="entry name" value="PAS domain"/>
    <property type="match status" value="1"/>
</dbReference>
<evidence type="ECO:0000313" key="9">
    <source>
        <dbReference type="EMBL" id="BDI28068.1"/>
    </source>
</evidence>
<dbReference type="RefSeq" id="WP_119320024.1">
    <property type="nucleotide sequence ID" value="NZ_AP025739.1"/>
</dbReference>
<dbReference type="KEGG" id="ccot:CCAX7_001190"/>
<reference evidence="9 10" key="1">
    <citation type="journal article" date="2019" name="Int. J. Syst. Evol. Microbiol.">
        <title>Capsulimonas corticalis gen. nov., sp. nov., an aerobic capsulated bacterium, of a novel bacterial order, Capsulimonadales ord. nov., of the class Armatimonadia of the phylum Armatimonadetes.</title>
        <authorList>
            <person name="Li J."/>
            <person name="Kudo C."/>
            <person name="Tonouchi A."/>
        </authorList>
    </citation>
    <scope>NUCLEOTIDE SEQUENCE [LARGE SCALE GENOMIC DNA]</scope>
    <source>
        <strain evidence="9 10">AX-7</strain>
    </source>
</reference>
<dbReference type="SMART" id="SM00387">
    <property type="entry name" value="HATPase_c"/>
    <property type="match status" value="1"/>
</dbReference>
<evidence type="ECO:0000256" key="5">
    <source>
        <dbReference type="ARBA" id="ARBA00022741"/>
    </source>
</evidence>
<dbReference type="Proteomes" id="UP000287394">
    <property type="component" value="Chromosome"/>
</dbReference>
<evidence type="ECO:0000256" key="6">
    <source>
        <dbReference type="ARBA" id="ARBA00022777"/>
    </source>
</evidence>
<dbReference type="GO" id="GO:0005524">
    <property type="term" value="F:ATP binding"/>
    <property type="evidence" value="ECO:0007669"/>
    <property type="project" value="UniProtKB-KW"/>
</dbReference>
<name>A0A402CRP5_9BACT</name>
<dbReference type="PROSITE" id="PS50109">
    <property type="entry name" value="HIS_KIN"/>
    <property type="match status" value="1"/>
</dbReference>
<accession>A0A402CRP5</accession>
<keyword evidence="8" id="KW-0902">Two-component regulatory system</keyword>
<dbReference type="PANTHER" id="PTHR43065:SF10">
    <property type="entry name" value="PEROXIDE STRESS-ACTIVATED HISTIDINE KINASE MAK3"/>
    <property type="match status" value="1"/>
</dbReference>
<evidence type="ECO:0000256" key="1">
    <source>
        <dbReference type="ARBA" id="ARBA00000085"/>
    </source>
</evidence>
<evidence type="ECO:0000256" key="2">
    <source>
        <dbReference type="ARBA" id="ARBA00012438"/>
    </source>
</evidence>
<dbReference type="SUPFAM" id="SSF55785">
    <property type="entry name" value="PYP-like sensor domain (PAS domain)"/>
    <property type="match status" value="1"/>
</dbReference>
<dbReference type="Pfam" id="PF00512">
    <property type="entry name" value="HisKA"/>
    <property type="match status" value="1"/>
</dbReference>
<sequence>MSPRTHNSSLATGDVPMSSDEELVLLRALLRASDYGVLLSDSTGQDLICNPRFGEMFGFDVVESLNDGPEQVRAQMIPRVMDPEEFVQTLDEIYADPTLTREDEIAILAPKYRLLRRYTAPVLDDHMAVIGRLWTFLDITRTRRLEQKVRTQSEQLKQQSRELANALKAAHGRLHKVEDVLTQTQQQLLESEKLSAVGLLAVSVAHDIRNILTPLAIELALADQDDRAQRAESFDLIQKQVDRLSLLTHRLLGIARPQATHRAPVDLPALVAHTAELLRPQAAQENVTVSIQIAKKIPTVVGDLGQLDQVLVNLALNGVQAMHACGGTLTISLARDKGGACLKVSDTGPGIPANIRRRLFDPFFTTKENGAGLGLFSSRRIVQDHGGVMKLRSSSSGTQFSIWLPAEGAKHGG</sequence>
<dbReference type="GO" id="GO:0000155">
    <property type="term" value="F:phosphorelay sensor kinase activity"/>
    <property type="evidence" value="ECO:0007669"/>
    <property type="project" value="InterPro"/>
</dbReference>
<dbReference type="OrthoDB" id="9815750at2"/>
<evidence type="ECO:0000256" key="3">
    <source>
        <dbReference type="ARBA" id="ARBA00022553"/>
    </source>
</evidence>
<evidence type="ECO:0000256" key="7">
    <source>
        <dbReference type="ARBA" id="ARBA00022840"/>
    </source>
</evidence>
<dbReference type="AlphaFoldDB" id="A0A402CRP5"/>
<dbReference type="EMBL" id="AP025739">
    <property type="protein sequence ID" value="BDI28068.1"/>
    <property type="molecule type" value="Genomic_DNA"/>
</dbReference>
<proteinExistence type="predicted"/>
<dbReference type="InterPro" id="IPR003661">
    <property type="entry name" value="HisK_dim/P_dom"/>
</dbReference>
<gene>
    <name evidence="9" type="ORF">CCAX7_001190</name>
</gene>
<evidence type="ECO:0000256" key="4">
    <source>
        <dbReference type="ARBA" id="ARBA00022679"/>
    </source>
</evidence>
<dbReference type="InterPro" id="IPR035965">
    <property type="entry name" value="PAS-like_dom_sf"/>
</dbReference>
<organism evidence="9 10">
    <name type="scientific">Capsulimonas corticalis</name>
    <dbReference type="NCBI Taxonomy" id="2219043"/>
    <lineage>
        <taxon>Bacteria</taxon>
        <taxon>Bacillati</taxon>
        <taxon>Armatimonadota</taxon>
        <taxon>Armatimonadia</taxon>
        <taxon>Capsulimonadales</taxon>
        <taxon>Capsulimonadaceae</taxon>
        <taxon>Capsulimonas</taxon>
    </lineage>
</organism>
<protein>
    <recommendedName>
        <fullName evidence="2">histidine kinase</fullName>
        <ecNumber evidence="2">2.7.13.3</ecNumber>
    </recommendedName>
</protein>
<dbReference type="InterPro" id="IPR005467">
    <property type="entry name" value="His_kinase_dom"/>
</dbReference>
<dbReference type="SUPFAM" id="SSF55874">
    <property type="entry name" value="ATPase domain of HSP90 chaperone/DNA topoisomerase II/histidine kinase"/>
    <property type="match status" value="1"/>
</dbReference>
<keyword evidence="6" id="KW-0418">Kinase</keyword>
<dbReference type="Pfam" id="PF02518">
    <property type="entry name" value="HATPase_c"/>
    <property type="match status" value="1"/>
</dbReference>
<keyword evidence="7" id="KW-0067">ATP-binding</keyword>
<keyword evidence="10" id="KW-1185">Reference proteome</keyword>